<dbReference type="Proteomes" id="UP001152523">
    <property type="component" value="Unassembled WGS sequence"/>
</dbReference>
<keyword evidence="2" id="KW-1185">Reference proteome</keyword>
<accession>A0AAV0DDH9</accession>
<reference evidence="1" key="1">
    <citation type="submission" date="2022-07" db="EMBL/GenBank/DDBJ databases">
        <authorList>
            <person name="Macas J."/>
            <person name="Novak P."/>
            <person name="Neumann P."/>
        </authorList>
    </citation>
    <scope>NUCLEOTIDE SEQUENCE</scope>
</reference>
<dbReference type="InterPro" id="IPR040256">
    <property type="entry name" value="At4g02000-like"/>
</dbReference>
<gene>
    <name evidence="1" type="ORF">CEPIT_LOCUS13464</name>
</gene>
<name>A0AAV0DDH9_9ASTE</name>
<dbReference type="AlphaFoldDB" id="A0AAV0DDH9"/>
<sequence>MNCVLDNGPWLFDQNLLVLKVIKLGGMPLKVPLDTAYFCVQVHNIPYGYSNLGYARKIGNHLGKIISWDDNHFVENREAYMRVRVMLDVRKPLKVGTTLKKNKGEVIG</sequence>
<comment type="caution">
    <text evidence="1">The sequence shown here is derived from an EMBL/GenBank/DDBJ whole genome shotgun (WGS) entry which is preliminary data.</text>
</comment>
<organism evidence="1 2">
    <name type="scientific">Cuscuta epithymum</name>
    <dbReference type="NCBI Taxonomy" id="186058"/>
    <lineage>
        <taxon>Eukaryota</taxon>
        <taxon>Viridiplantae</taxon>
        <taxon>Streptophyta</taxon>
        <taxon>Embryophyta</taxon>
        <taxon>Tracheophyta</taxon>
        <taxon>Spermatophyta</taxon>
        <taxon>Magnoliopsida</taxon>
        <taxon>eudicotyledons</taxon>
        <taxon>Gunneridae</taxon>
        <taxon>Pentapetalae</taxon>
        <taxon>asterids</taxon>
        <taxon>lamiids</taxon>
        <taxon>Solanales</taxon>
        <taxon>Convolvulaceae</taxon>
        <taxon>Cuscuteae</taxon>
        <taxon>Cuscuta</taxon>
        <taxon>Cuscuta subgen. Cuscuta</taxon>
    </lineage>
</organism>
<dbReference type="PANTHER" id="PTHR31286">
    <property type="entry name" value="GLYCINE-RICH CELL WALL STRUCTURAL PROTEIN 1.8-LIKE"/>
    <property type="match status" value="1"/>
</dbReference>
<evidence type="ECO:0000313" key="2">
    <source>
        <dbReference type="Proteomes" id="UP001152523"/>
    </source>
</evidence>
<protein>
    <recommendedName>
        <fullName evidence="3">DUF4283 domain-containing protein</fullName>
    </recommendedName>
</protein>
<evidence type="ECO:0000313" key="1">
    <source>
        <dbReference type="EMBL" id="CAH9095843.1"/>
    </source>
</evidence>
<dbReference type="EMBL" id="CAMAPF010000085">
    <property type="protein sequence ID" value="CAH9095843.1"/>
    <property type="molecule type" value="Genomic_DNA"/>
</dbReference>
<dbReference type="PANTHER" id="PTHR31286:SF153">
    <property type="entry name" value="DUF4283 DOMAIN PROTEIN"/>
    <property type="match status" value="1"/>
</dbReference>
<proteinExistence type="predicted"/>
<evidence type="ECO:0008006" key="3">
    <source>
        <dbReference type="Google" id="ProtNLM"/>
    </source>
</evidence>